<sequence>MKLSAPASLFASLYDGTPKVIVVHRPAVPNGEEMDGSALPLRTLHLVRHDGAYLLTAPGAGEGAGEGDGEPEPLRTLAIPPATVWCLWSRDEAAKADAERLLAWWEEAGGPGSAPFHVTGGPAEVQGALLERAFDAIRSLHRRNHDLQRNLSTLREEWGVGSRLPPEATELLDNLRLSPPRLLFATPRPVAAMPVPLRHGRGNAAPLEIVQRLPLWARGLVGIDLHLDRAPKGSGTFAITLHAIDSGRLVADWRVPFAAVRDGWLPLRLPAACERMDRILELRIGAIGVVTEAPRLSLAPAGLLDEYAVTPAARAGGQPGMLALRLWGGLPGLNYGPAEHAAEHPLPARMVWPLTEPVLAQVRKSIEHKATFPWFGFLRGGRILLHPLYGVTAAAHIALEEVPGAIAVRGHAVIEDPRCRTPIACKLVVAAPNVSAEDAQREEGILASSGWVVLDAPRRTLGLAAALAAPWQGPMTLHLFTTIPDGSHGLYGRTVFHDFEIEIDGATAWASPAALPAASDPDISDLGPRDGDRTGSANGQ</sequence>
<evidence type="ECO:0000313" key="3">
    <source>
        <dbReference type="EMBL" id="MBP2291351.1"/>
    </source>
</evidence>
<organism evidence="3 4">
    <name type="scientific">Azospirillum rugosum</name>
    <dbReference type="NCBI Taxonomy" id="416170"/>
    <lineage>
        <taxon>Bacteria</taxon>
        <taxon>Pseudomonadati</taxon>
        <taxon>Pseudomonadota</taxon>
        <taxon>Alphaproteobacteria</taxon>
        <taxon>Rhodospirillales</taxon>
        <taxon>Azospirillaceae</taxon>
        <taxon>Azospirillum</taxon>
    </lineage>
</organism>
<dbReference type="InterPro" id="IPR046184">
    <property type="entry name" value="DUF6212"/>
</dbReference>
<keyword evidence="1" id="KW-0175">Coiled coil</keyword>
<accession>A0ABS4SFK7</accession>
<protein>
    <submittedName>
        <fullName evidence="3">Uncharacterized protein</fullName>
    </submittedName>
</protein>
<evidence type="ECO:0000256" key="1">
    <source>
        <dbReference type="SAM" id="Coils"/>
    </source>
</evidence>
<feature type="compositionally biased region" description="Low complexity" evidence="2">
    <location>
        <begin position="516"/>
        <end position="525"/>
    </location>
</feature>
<comment type="caution">
    <text evidence="3">The sequence shown here is derived from an EMBL/GenBank/DDBJ whole genome shotgun (WGS) entry which is preliminary data.</text>
</comment>
<keyword evidence="4" id="KW-1185">Reference proteome</keyword>
<gene>
    <name evidence="3" type="ORF">J2851_001100</name>
</gene>
<dbReference type="EMBL" id="JAGINP010000003">
    <property type="protein sequence ID" value="MBP2291351.1"/>
    <property type="molecule type" value="Genomic_DNA"/>
</dbReference>
<dbReference type="Proteomes" id="UP000781958">
    <property type="component" value="Unassembled WGS sequence"/>
</dbReference>
<dbReference type="Pfam" id="PF19717">
    <property type="entry name" value="DUF6212"/>
    <property type="match status" value="1"/>
</dbReference>
<reference evidence="3 4" key="1">
    <citation type="submission" date="2021-03" db="EMBL/GenBank/DDBJ databases">
        <title>Genomic Encyclopedia of Type Strains, Phase III (KMG-III): the genomes of soil and plant-associated and newly described type strains.</title>
        <authorList>
            <person name="Whitman W."/>
        </authorList>
    </citation>
    <scope>NUCLEOTIDE SEQUENCE [LARGE SCALE GENOMIC DNA]</scope>
    <source>
        <strain evidence="3 4">IMMIB AFH-6</strain>
    </source>
</reference>
<feature type="region of interest" description="Disordered" evidence="2">
    <location>
        <begin position="516"/>
        <end position="540"/>
    </location>
</feature>
<proteinExistence type="predicted"/>
<name>A0ABS4SFK7_9PROT</name>
<feature type="coiled-coil region" evidence="1">
    <location>
        <begin position="130"/>
        <end position="157"/>
    </location>
</feature>
<dbReference type="RefSeq" id="WP_209764785.1">
    <property type="nucleotide sequence ID" value="NZ_JAGINP010000003.1"/>
</dbReference>
<evidence type="ECO:0000256" key="2">
    <source>
        <dbReference type="SAM" id="MobiDB-lite"/>
    </source>
</evidence>
<evidence type="ECO:0000313" key="4">
    <source>
        <dbReference type="Proteomes" id="UP000781958"/>
    </source>
</evidence>